<evidence type="ECO:0000259" key="5">
    <source>
        <dbReference type="PROSITE" id="PS50983"/>
    </source>
</evidence>
<dbReference type="SUPFAM" id="SSF53807">
    <property type="entry name" value="Helical backbone' metal receptor"/>
    <property type="match status" value="1"/>
</dbReference>
<evidence type="ECO:0000313" key="6">
    <source>
        <dbReference type="EMBL" id="MFC7151908.1"/>
    </source>
</evidence>
<protein>
    <submittedName>
        <fullName evidence="6">AraC family transcriptional regulator</fullName>
    </submittedName>
</protein>
<feature type="domain" description="HTH araC/xylS-type" evidence="4">
    <location>
        <begin position="170"/>
        <end position="269"/>
    </location>
</feature>
<keyword evidence="3" id="KW-0804">Transcription</keyword>
<dbReference type="Pfam" id="PF01497">
    <property type="entry name" value="Peripla_BP_2"/>
    <property type="match status" value="1"/>
</dbReference>
<evidence type="ECO:0000259" key="4">
    <source>
        <dbReference type="PROSITE" id="PS01124"/>
    </source>
</evidence>
<accession>A0ABW2FFM0</accession>
<keyword evidence="2" id="KW-0238">DNA-binding</keyword>
<dbReference type="SUPFAM" id="SSF46689">
    <property type="entry name" value="Homeodomain-like"/>
    <property type="match status" value="2"/>
</dbReference>
<feature type="domain" description="Fe/B12 periplasmic-binding" evidence="5">
    <location>
        <begin position="273"/>
        <end position="527"/>
    </location>
</feature>
<evidence type="ECO:0000256" key="1">
    <source>
        <dbReference type="ARBA" id="ARBA00023015"/>
    </source>
</evidence>
<dbReference type="Gene3D" id="3.40.50.1980">
    <property type="entry name" value="Nitrogenase molybdenum iron protein domain"/>
    <property type="match status" value="2"/>
</dbReference>
<dbReference type="SMART" id="SM00342">
    <property type="entry name" value="HTH_ARAC"/>
    <property type="match status" value="1"/>
</dbReference>
<keyword evidence="1" id="KW-0805">Transcription regulation</keyword>
<dbReference type="PROSITE" id="PS01124">
    <property type="entry name" value="HTH_ARAC_FAMILY_2"/>
    <property type="match status" value="1"/>
</dbReference>
<dbReference type="InterPro" id="IPR018060">
    <property type="entry name" value="HTH_AraC"/>
</dbReference>
<dbReference type="PROSITE" id="PS50983">
    <property type="entry name" value="FE_B12_PBP"/>
    <property type="match status" value="1"/>
</dbReference>
<dbReference type="PROSITE" id="PS00041">
    <property type="entry name" value="HTH_ARAC_FAMILY_1"/>
    <property type="match status" value="1"/>
</dbReference>
<sequence>MSSNNRNNPGDSLLFGAASGTTFKLLSIERVCESPPEIRGERTFLVPDSLVLVIAEASEGRLVLDGRYYPLKAGSVFLGRPGQLLELGLHEERGLGVYVLRLQAADLSIFPAQGDICLAPSAVAIGLCEKMAGCLKDGSMAERLRGEAAFYELLSLIARQREHETAVALECARRELENHFTEEITVKRLADTAGLSRYHFMRLFKEKFGKGVIDYLTDLRLAQAKKWMEAEPGLSLRQISHRVGYKNESYFSSIFKKKTGFSAAVYIQNRQMKVAAYSWVNIGQLLALQVIPFAAPTDHYWTDEYRQKFAFEVKIVLSHQYDYNREALRQARPDRIVAIEGLIEEEERARLRDIAPSLFLPMELSWREHLRLTAEFLDMPAAAERWLEHYERRLEEFGRKSSFSGDRVLAFGVCRHKLLVWGRRAGSLLYDDLKWRPALRIDEFPSWTKEVDANRLSEFEADRLLLHVGEDAVSQQTWRLLERSAEWNGLKAVQNGSVQPLKNCSWFDCPWNEYNAYRFGQWLDEML</sequence>
<dbReference type="PANTHER" id="PTHR43280:SF28">
    <property type="entry name" value="HTH-TYPE TRANSCRIPTIONAL ACTIVATOR RHAS"/>
    <property type="match status" value="1"/>
</dbReference>
<evidence type="ECO:0000313" key="7">
    <source>
        <dbReference type="Proteomes" id="UP001596378"/>
    </source>
</evidence>
<dbReference type="InterPro" id="IPR018062">
    <property type="entry name" value="HTH_AraC-typ_CS"/>
</dbReference>
<gene>
    <name evidence="6" type="ORF">ACFQMJ_25500</name>
</gene>
<dbReference type="Gene3D" id="1.10.10.60">
    <property type="entry name" value="Homeodomain-like"/>
    <property type="match status" value="2"/>
</dbReference>
<evidence type="ECO:0000256" key="2">
    <source>
        <dbReference type="ARBA" id="ARBA00023125"/>
    </source>
</evidence>
<organism evidence="6 7">
    <name type="scientific">Cohnella cellulosilytica</name>
    <dbReference type="NCBI Taxonomy" id="986710"/>
    <lineage>
        <taxon>Bacteria</taxon>
        <taxon>Bacillati</taxon>
        <taxon>Bacillota</taxon>
        <taxon>Bacilli</taxon>
        <taxon>Bacillales</taxon>
        <taxon>Paenibacillaceae</taxon>
        <taxon>Cohnella</taxon>
    </lineage>
</organism>
<keyword evidence="7" id="KW-1185">Reference proteome</keyword>
<name>A0ABW2FFM0_9BACL</name>
<dbReference type="SUPFAM" id="SSF51215">
    <property type="entry name" value="Regulatory protein AraC"/>
    <property type="match status" value="1"/>
</dbReference>
<dbReference type="InterPro" id="IPR009057">
    <property type="entry name" value="Homeodomain-like_sf"/>
</dbReference>
<evidence type="ECO:0000256" key="3">
    <source>
        <dbReference type="ARBA" id="ARBA00023163"/>
    </source>
</evidence>
<dbReference type="EMBL" id="JBHTAI010000019">
    <property type="protein sequence ID" value="MFC7151908.1"/>
    <property type="molecule type" value="Genomic_DNA"/>
</dbReference>
<proteinExistence type="predicted"/>
<dbReference type="PANTHER" id="PTHR43280">
    <property type="entry name" value="ARAC-FAMILY TRANSCRIPTIONAL REGULATOR"/>
    <property type="match status" value="1"/>
</dbReference>
<dbReference type="InterPro" id="IPR002491">
    <property type="entry name" value="ABC_transptr_periplasmic_BD"/>
</dbReference>
<dbReference type="Proteomes" id="UP001596378">
    <property type="component" value="Unassembled WGS sequence"/>
</dbReference>
<comment type="caution">
    <text evidence="6">The sequence shown here is derived from an EMBL/GenBank/DDBJ whole genome shotgun (WGS) entry which is preliminary data.</text>
</comment>
<dbReference type="RefSeq" id="WP_378046593.1">
    <property type="nucleotide sequence ID" value="NZ_JBHMDN010000011.1"/>
</dbReference>
<dbReference type="Pfam" id="PF12833">
    <property type="entry name" value="HTH_18"/>
    <property type="match status" value="1"/>
</dbReference>
<reference evidence="7" key="1">
    <citation type="journal article" date="2019" name="Int. J. Syst. Evol. Microbiol.">
        <title>The Global Catalogue of Microorganisms (GCM) 10K type strain sequencing project: providing services to taxonomists for standard genome sequencing and annotation.</title>
        <authorList>
            <consortium name="The Broad Institute Genomics Platform"/>
            <consortium name="The Broad Institute Genome Sequencing Center for Infectious Disease"/>
            <person name="Wu L."/>
            <person name="Ma J."/>
        </authorList>
    </citation>
    <scope>NUCLEOTIDE SEQUENCE [LARGE SCALE GENOMIC DNA]</scope>
    <source>
        <strain evidence="7">KCTC 12907</strain>
    </source>
</reference>
<dbReference type="InterPro" id="IPR037923">
    <property type="entry name" value="HTH-like"/>
</dbReference>